<feature type="compositionally biased region" description="Polar residues" evidence="4">
    <location>
        <begin position="253"/>
        <end position="272"/>
    </location>
</feature>
<dbReference type="Pfam" id="PF00004">
    <property type="entry name" value="AAA"/>
    <property type="match status" value="1"/>
</dbReference>
<keyword evidence="7" id="KW-1185">Reference proteome</keyword>
<dbReference type="GO" id="GO:0005524">
    <property type="term" value="F:ATP binding"/>
    <property type="evidence" value="ECO:0007669"/>
    <property type="project" value="UniProtKB-KW"/>
</dbReference>
<evidence type="ECO:0000313" key="7">
    <source>
        <dbReference type="Proteomes" id="UP001370758"/>
    </source>
</evidence>
<comment type="similarity">
    <text evidence="1">Belongs to the AAA ATPase family.</text>
</comment>
<feature type="compositionally biased region" description="Low complexity" evidence="4">
    <location>
        <begin position="119"/>
        <end position="131"/>
    </location>
</feature>
<feature type="compositionally biased region" description="Low complexity" evidence="4">
    <location>
        <begin position="158"/>
        <end position="169"/>
    </location>
</feature>
<feature type="compositionally biased region" description="Low complexity" evidence="4">
    <location>
        <begin position="228"/>
        <end position="237"/>
    </location>
</feature>
<accession>A0AAV9VW74</accession>
<reference evidence="6 7" key="1">
    <citation type="submission" date="2023-08" db="EMBL/GenBank/DDBJ databases">
        <authorList>
            <person name="Palmer J.M."/>
        </authorList>
    </citation>
    <scope>NUCLEOTIDE SEQUENCE [LARGE SCALE GENOMIC DNA]</scope>
    <source>
        <strain evidence="6 7">TWF481</strain>
    </source>
</reference>
<feature type="compositionally biased region" description="Low complexity" evidence="4">
    <location>
        <begin position="485"/>
        <end position="494"/>
    </location>
</feature>
<dbReference type="InterPro" id="IPR003593">
    <property type="entry name" value="AAA+_ATPase"/>
</dbReference>
<feature type="compositionally biased region" description="Polar residues" evidence="4">
    <location>
        <begin position="499"/>
        <end position="508"/>
    </location>
</feature>
<dbReference type="PROSITE" id="PS00674">
    <property type="entry name" value="AAA"/>
    <property type="match status" value="1"/>
</dbReference>
<feature type="compositionally biased region" description="Low complexity" evidence="4">
    <location>
        <begin position="286"/>
        <end position="299"/>
    </location>
</feature>
<dbReference type="SUPFAM" id="SSF52540">
    <property type="entry name" value="P-loop containing nucleoside triphosphate hydrolases"/>
    <property type="match status" value="1"/>
</dbReference>
<dbReference type="PANTHER" id="PTHR23074">
    <property type="entry name" value="AAA DOMAIN-CONTAINING"/>
    <property type="match status" value="1"/>
</dbReference>
<organism evidence="6 7">
    <name type="scientific">Arthrobotrys musiformis</name>
    <dbReference type="NCBI Taxonomy" id="47236"/>
    <lineage>
        <taxon>Eukaryota</taxon>
        <taxon>Fungi</taxon>
        <taxon>Dikarya</taxon>
        <taxon>Ascomycota</taxon>
        <taxon>Pezizomycotina</taxon>
        <taxon>Orbiliomycetes</taxon>
        <taxon>Orbiliales</taxon>
        <taxon>Orbiliaceae</taxon>
        <taxon>Arthrobotrys</taxon>
    </lineage>
</organism>
<dbReference type="PANTHER" id="PTHR23074:SF17">
    <property type="entry name" value="FIDGETIN-LIKE PROTEIN 1"/>
    <property type="match status" value="1"/>
</dbReference>
<feature type="compositionally biased region" description="Pro residues" evidence="4">
    <location>
        <begin position="431"/>
        <end position="440"/>
    </location>
</feature>
<evidence type="ECO:0000256" key="3">
    <source>
        <dbReference type="ARBA" id="ARBA00022840"/>
    </source>
</evidence>
<dbReference type="InterPro" id="IPR003960">
    <property type="entry name" value="ATPase_AAA_CS"/>
</dbReference>
<evidence type="ECO:0000256" key="1">
    <source>
        <dbReference type="ARBA" id="ARBA00006914"/>
    </source>
</evidence>
<comment type="caution">
    <text evidence="6">The sequence shown here is derived from an EMBL/GenBank/DDBJ whole genome shotgun (WGS) entry which is preliminary data.</text>
</comment>
<evidence type="ECO:0000259" key="5">
    <source>
        <dbReference type="SMART" id="SM00382"/>
    </source>
</evidence>
<dbReference type="EMBL" id="JAVHJL010000009">
    <property type="protein sequence ID" value="KAK6497750.1"/>
    <property type="molecule type" value="Genomic_DNA"/>
</dbReference>
<dbReference type="InterPro" id="IPR015415">
    <property type="entry name" value="Spast_Vps4_C"/>
</dbReference>
<keyword evidence="3" id="KW-0067">ATP-binding</keyword>
<dbReference type="AlphaFoldDB" id="A0AAV9VW74"/>
<dbReference type="FunFam" id="3.40.50.300:FF:000093">
    <property type="entry name" value="Fidgetin-like 1"/>
    <property type="match status" value="1"/>
</dbReference>
<feature type="region of interest" description="Disordered" evidence="4">
    <location>
        <begin position="107"/>
        <end position="558"/>
    </location>
</feature>
<dbReference type="Gene3D" id="3.40.50.300">
    <property type="entry name" value="P-loop containing nucleotide triphosphate hydrolases"/>
    <property type="match status" value="1"/>
</dbReference>
<feature type="compositionally biased region" description="Low complexity" evidence="4">
    <location>
        <begin position="309"/>
        <end position="318"/>
    </location>
</feature>
<dbReference type="InterPro" id="IPR003959">
    <property type="entry name" value="ATPase_AAA_core"/>
</dbReference>
<dbReference type="FunFam" id="1.10.8.60:FF:000022">
    <property type="entry name" value="Fidgetin like 1"/>
    <property type="match status" value="1"/>
</dbReference>
<proteinExistence type="inferred from homology"/>
<evidence type="ECO:0000256" key="4">
    <source>
        <dbReference type="SAM" id="MobiDB-lite"/>
    </source>
</evidence>
<feature type="compositionally biased region" description="Basic and acidic residues" evidence="4">
    <location>
        <begin position="516"/>
        <end position="549"/>
    </location>
</feature>
<dbReference type="InterPro" id="IPR027417">
    <property type="entry name" value="P-loop_NTPase"/>
</dbReference>
<dbReference type="Pfam" id="PF09336">
    <property type="entry name" value="Vps4_C"/>
    <property type="match status" value="1"/>
</dbReference>
<feature type="compositionally biased region" description="Polar residues" evidence="4">
    <location>
        <begin position="180"/>
        <end position="190"/>
    </location>
</feature>
<gene>
    <name evidence="6" type="ORF">TWF481_012152</name>
</gene>
<dbReference type="SMART" id="SM00382">
    <property type="entry name" value="AAA"/>
    <property type="match status" value="1"/>
</dbReference>
<evidence type="ECO:0000256" key="2">
    <source>
        <dbReference type="ARBA" id="ARBA00022741"/>
    </source>
</evidence>
<dbReference type="CDD" id="cd19509">
    <property type="entry name" value="RecA-like_VPS4-like"/>
    <property type="match status" value="1"/>
</dbReference>
<dbReference type="InterPro" id="IPR050304">
    <property type="entry name" value="MT-severing_AAA_ATPase"/>
</dbReference>
<protein>
    <recommendedName>
        <fullName evidence="5">AAA+ ATPase domain-containing protein</fullName>
    </recommendedName>
</protein>
<feature type="compositionally biased region" description="Pro residues" evidence="4">
    <location>
        <begin position="362"/>
        <end position="378"/>
    </location>
</feature>
<name>A0AAV9VW74_9PEZI</name>
<dbReference type="Proteomes" id="UP001370758">
    <property type="component" value="Unassembled WGS sequence"/>
</dbReference>
<evidence type="ECO:0000313" key="6">
    <source>
        <dbReference type="EMBL" id="KAK6497750.1"/>
    </source>
</evidence>
<keyword evidence="2" id="KW-0547">Nucleotide-binding</keyword>
<feature type="compositionally biased region" description="Pro residues" evidence="4">
    <location>
        <begin position="319"/>
        <end position="331"/>
    </location>
</feature>
<feature type="domain" description="AAA+ ATPase" evidence="5">
    <location>
        <begin position="629"/>
        <end position="778"/>
    </location>
</feature>
<dbReference type="Gene3D" id="1.10.8.60">
    <property type="match status" value="1"/>
</dbReference>
<dbReference type="GO" id="GO:0016887">
    <property type="term" value="F:ATP hydrolysis activity"/>
    <property type="evidence" value="ECO:0007669"/>
    <property type="project" value="InterPro"/>
</dbReference>
<sequence>MRPKNSAAVLQKTYDQTYLICSTAIYFESKGNEDEALRSWKEGLQLIQSYERTAAARKSSGSLSLTEKALIESLGDLKLQCLDRIDTIEVLKLSRREEEEKQTLLRHYNGGTESPNLNSPSTSAPGAASSSRNAPPYFFVGEEDDAASLRPPHDRRPSGSSTSINTSSTYNLGSLPPNAATMSNSRTRSSSPEKKSLLSTLRTSSGGSGSKAGQRRHHPKPTGQESVAAAAKAATRAWGGGRQHDSMGRSLPDRSTATIGSRHSAETSTIDLTRTHSDGQTPAPVYSSTHYLHTSSSASNIGGLPTSRSAPASSILSPALPPPPPPPPLPPHATHQYYQNEYFPDPSHYMAPPHETPSYTLPTPPPLPPPPPPPPPLPETYGQGATHSPYSAYPDISDLKISAPTIDNRRGSLGYGVPELPSRSPPRPEKVAPPPPPPKKPSIQVPKPSTPNGGRVPPRMQEQTDWIKPPSQSSTRRTSQDFKWPANPTTTPRNETPRKTSPVSSKPSRTVKYGLARREPDDDPKPKKSSKTTEKEPVYEFVDSSKETEDPPELSEDDAWQKRVKAALKSLDKGVDQAAAKQILNEIVIHGDEVHWDDISGLEVAKLALKEAVVYPFLRPDLFRGLREPARGMLLFGPPGTGKTMLARAVATESKSTFFSISASSLTSKYLGESEKLVRALFQLAKALAPSIIFIDEIDSLLSSRSGGNDHEATRRIKTEFLIQWSALQRAAAGKEPTSTGAGDASRVLVLAATNLPWEIDEAARRRFVRRQYIPLPEGPVRVQQLRNLLGQQKHTLSDAEMLQLEGLTEDFSGSDITALAKDAAMGPLRSLGESLLHMKMEDIRPIMLEDFKSSLKSIRPSVSKEGLQEYEDWARSFGERAA</sequence>